<dbReference type="RefSeq" id="WP_187723131.1">
    <property type="nucleotide sequence ID" value="NZ_CP060783.1"/>
</dbReference>
<gene>
    <name evidence="1" type="ORF">H9K75_14025</name>
</gene>
<dbReference type="KEGG" id="daer:H9K75_14025"/>
<evidence type="ECO:0000313" key="2">
    <source>
        <dbReference type="Proteomes" id="UP000516028"/>
    </source>
</evidence>
<reference evidence="1 2" key="1">
    <citation type="submission" date="2020-08" db="EMBL/GenBank/DDBJ databases">
        <title>Genome sequence of Diaphorobacter aerolatus KACC 16536T.</title>
        <authorList>
            <person name="Hyun D.-W."/>
            <person name="Bae J.-W."/>
        </authorList>
    </citation>
    <scope>NUCLEOTIDE SEQUENCE [LARGE SCALE GENOMIC DNA]</scope>
    <source>
        <strain evidence="1 2">KACC 16536</strain>
    </source>
</reference>
<protein>
    <submittedName>
        <fullName evidence="1">Uncharacterized protein</fullName>
    </submittedName>
</protein>
<organism evidence="1 2">
    <name type="scientific">Diaphorobacter aerolatus</name>
    <dbReference type="NCBI Taxonomy" id="1288495"/>
    <lineage>
        <taxon>Bacteria</taxon>
        <taxon>Pseudomonadati</taxon>
        <taxon>Pseudomonadota</taxon>
        <taxon>Betaproteobacteria</taxon>
        <taxon>Burkholderiales</taxon>
        <taxon>Comamonadaceae</taxon>
        <taxon>Diaphorobacter</taxon>
    </lineage>
</organism>
<proteinExistence type="predicted"/>
<keyword evidence="2" id="KW-1185">Reference proteome</keyword>
<dbReference type="EMBL" id="CP060783">
    <property type="protein sequence ID" value="QNP47419.1"/>
    <property type="molecule type" value="Genomic_DNA"/>
</dbReference>
<sequence length="111" mass="11866">MNNATPDLAQSVFDGVDYLSSFGNDSGGYNNNPVKSFSLNNGTVVVNVTQPGHKLFPGYVARTVSNGVVNNFGEGVGWAQGPIGQKSGLSYFIDNVWYPQTEQILGDCLCK</sequence>
<dbReference type="Proteomes" id="UP000516028">
    <property type="component" value="Chromosome"/>
</dbReference>
<dbReference type="AlphaFoldDB" id="A0A7H0GGK3"/>
<accession>A0A7H0GGK3</accession>
<evidence type="ECO:0000313" key="1">
    <source>
        <dbReference type="EMBL" id="QNP47419.1"/>
    </source>
</evidence>
<name>A0A7H0GGK3_9BURK</name>